<evidence type="ECO:0000313" key="2">
    <source>
        <dbReference type="EMBL" id="JAE39076.1"/>
    </source>
</evidence>
<evidence type="ECO:0008006" key="3">
    <source>
        <dbReference type="Google" id="ProtNLM"/>
    </source>
</evidence>
<proteinExistence type="predicted"/>
<organism evidence="2">
    <name type="scientific">Arundo donax</name>
    <name type="common">Giant reed</name>
    <name type="synonym">Donax arundinaceus</name>
    <dbReference type="NCBI Taxonomy" id="35708"/>
    <lineage>
        <taxon>Eukaryota</taxon>
        <taxon>Viridiplantae</taxon>
        <taxon>Streptophyta</taxon>
        <taxon>Embryophyta</taxon>
        <taxon>Tracheophyta</taxon>
        <taxon>Spermatophyta</taxon>
        <taxon>Magnoliopsida</taxon>
        <taxon>Liliopsida</taxon>
        <taxon>Poales</taxon>
        <taxon>Poaceae</taxon>
        <taxon>PACMAD clade</taxon>
        <taxon>Arundinoideae</taxon>
        <taxon>Arundineae</taxon>
        <taxon>Arundo</taxon>
    </lineage>
</organism>
<dbReference type="EMBL" id="GBRH01158820">
    <property type="protein sequence ID" value="JAE39076.1"/>
    <property type="molecule type" value="Transcribed_RNA"/>
</dbReference>
<dbReference type="AlphaFoldDB" id="A0A0A9HW26"/>
<accession>A0A0A9HW26</accession>
<reference evidence="2" key="1">
    <citation type="submission" date="2014-09" db="EMBL/GenBank/DDBJ databases">
        <authorList>
            <person name="Magalhaes I.L.F."/>
            <person name="Oliveira U."/>
            <person name="Santos F.R."/>
            <person name="Vidigal T.H.D.A."/>
            <person name="Brescovit A.D."/>
            <person name="Santos A.J."/>
        </authorList>
    </citation>
    <scope>NUCLEOTIDE SEQUENCE</scope>
    <source>
        <tissue evidence="2">Shoot tissue taken approximately 20 cm above the soil surface</tissue>
    </source>
</reference>
<protein>
    <recommendedName>
        <fullName evidence="3">Secreted protein</fullName>
    </recommendedName>
</protein>
<sequence length="92" mass="9671">MHLFVFSLLRPAESCAQTWRPQKGIPAAMLDRGLAPTTRTAGSSSRPPCVCFCSPIQCLVAVAVAVARAPFPPWHVRMGSAVGQNRGGGLPG</sequence>
<evidence type="ECO:0000256" key="1">
    <source>
        <dbReference type="SAM" id="SignalP"/>
    </source>
</evidence>
<feature type="chain" id="PRO_5002063174" description="Secreted protein" evidence="1">
    <location>
        <begin position="17"/>
        <end position="92"/>
    </location>
</feature>
<name>A0A0A9HW26_ARUDO</name>
<reference evidence="2" key="2">
    <citation type="journal article" date="2015" name="Data Brief">
        <title>Shoot transcriptome of the giant reed, Arundo donax.</title>
        <authorList>
            <person name="Barrero R.A."/>
            <person name="Guerrero F.D."/>
            <person name="Moolhuijzen P."/>
            <person name="Goolsby J.A."/>
            <person name="Tidwell J."/>
            <person name="Bellgard S.E."/>
            <person name="Bellgard M.I."/>
        </authorList>
    </citation>
    <scope>NUCLEOTIDE SEQUENCE</scope>
    <source>
        <tissue evidence="2">Shoot tissue taken approximately 20 cm above the soil surface</tissue>
    </source>
</reference>
<feature type="signal peptide" evidence="1">
    <location>
        <begin position="1"/>
        <end position="16"/>
    </location>
</feature>
<keyword evidence="1" id="KW-0732">Signal</keyword>